<reference evidence="2" key="1">
    <citation type="submission" date="2021-01" db="EMBL/GenBank/DDBJ databases">
        <authorList>
            <person name="Corre E."/>
            <person name="Pelletier E."/>
            <person name="Niang G."/>
            <person name="Scheremetjew M."/>
            <person name="Finn R."/>
            <person name="Kale V."/>
            <person name="Holt S."/>
            <person name="Cochrane G."/>
            <person name="Meng A."/>
            <person name="Brown T."/>
            <person name="Cohen L."/>
        </authorList>
    </citation>
    <scope>NUCLEOTIDE SEQUENCE</scope>
    <source>
        <strain evidence="2">PLY429</strain>
    </source>
</reference>
<protein>
    <submittedName>
        <fullName evidence="2">Uncharacterized protein</fullName>
    </submittedName>
</protein>
<keyword evidence="1" id="KW-0732">Signal</keyword>
<sequence>MRFGSLLLTLVAAAGWGAIVTADPHPDGIVGPVPLTRDAKRSDFVVLAEAADVSAMTGFCDASSPDWRGWMPIYLARALGPERPIILTNLMPLKDRAGRCRLCYSGSKAEINDWFDCEEWMKTQEQDYAKFLIIVGTGSSIHGSSRLQPADYPNMLTTLTQPWVNPSKTNAWHFPITRRPEVDQNMVFHKAVKKFRVMRDGDWIKPVEREGLSEWIDWCLQQPKRNELLYVARYHGWKGQLDFMRHANPKLLKGYTIHFYTSTSVNRKDGATYPEQLEEIAKKRGIDVVVNFKSKSREFVANHSCHAKGLLHFARIDANPRVVTESIINGLQVFVSKQARVPSAIKAKRFVKVTSNKDDGVNENLNADLKEFMEMLDKPENHASLVTFAKEHLDPPRAYHKLCRQIGICAMPEEL</sequence>
<organism evidence="2">
    <name type="scientific">Tetraselmis chuii</name>
    <dbReference type="NCBI Taxonomy" id="63592"/>
    <lineage>
        <taxon>Eukaryota</taxon>
        <taxon>Viridiplantae</taxon>
        <taxon>Chlorophyta</taxon>
        <taxon>core chlorophytes</taxon>
        <taxon>Chlorodendrophyceae</taxon>
        <taxon>Chlorodendrales</taxon>
        <taxon>Chlorodendraceae</taxon>
        <taxon>Tetraselmis</taxon>
    </lineage>
</organism>
<dbReference type="EMBL" id="HBGG01043310">
    <property type="protein sequence ID" value="CAD9229750.1"/>
    <property type="molecule type" value="Transcribed_RNA"/>
</dbReference>
<proteinExistence type="predicted"/>
<dbReference type="SUPFAM" id="SSF53756">
    <property type="entry name" value="UDP-Glycosyltransferase/glycogen phosphorylase"/>
    <property type="match status" value="1"/>
</dbReference>
<accession>A0A7S1T9C2</accession>
<evidence type="ECO:0000313" key="2">
    <source>
        <dbReference type="EMBL" id="CAD9229750.1"/>
    </source>
</evidence>
<dbReference type="AlphaFoldDB" id="A0A7S1T9C2"/>
<dbReference type="Gene3D" id="3.40.50.2000">
    <property type="entry name" value="Glycogen Phosphorylase B"/>
    <property type="match status" value="1"/>
</dbReference>
<feature type="signal peptide" evidence="1">
    <location>
        <begin position="1"/>
        <end position="22"/>
    </location>
</feature>
<name>A0A7S1T9C2_9CHLO</name>
<feature type="chain" id="PRO_5031125261" evidence="1">
    <location>
        <begin position="23"/>
        <end position="415"/>
    </location>
</feature>
<evidence type="ECO:0000256" key="1">
    <source>
        <dbReference type="SAM" id="SignalP"/>
    </source>
</evidence>
<gene>
    <name evidence="2" type="ORF">TCHU04912_LOCUS22379</name>
</gene>